<dbReference type="EMBL" id="JACYGY010000003">
    <property type="protein sequence ID" value="MBE9466601.1"/>
    <property type="molecule type" value="Genomic_DNA"/>
</dbReference>
<name>A0ABR9WM47_9BACT</name>
<evidence type="ECO:0000313" key="2">
    <source>
        <dbReference type="EMBL" id="MBE9466601.1"/>
    </source>
</evidence>
<feature type="chain" id="PRO_5046896290" description="DUF4374 domain-containing protein" evidence="1">
    <location>
        <begin position="28"/>
        <end position="412"/>
    </location>
</feature>
<proteinExistence type="predicted"/>
<gene>
    <name evidence="2" type="ORF">IEE83_32445</name>
</gene>
<evidence type="ECO:0000256" key="1">
    <source>
        <dbReference type="SAM" id="SignalP"/>
    </source>
</evidence>
<protein>
    <recommendedName>
        <fullName evidence="4">DUF4374 domain-containing protein</fullName>
    </recommendedName>
</protein>
<keyword evidence="3" id="KW-1185">Reference proteome</keyword>
<feature type="signal peptide" evidence="1">
    <location>
        <begin position="1"/>
        <end position="27"/>
    </location>
</feature>
<evidence type="ECO:0008006" key="4">
    <source>
        <dbReference type="Google" id="ProtNLM"/>
    </source>
</evidence>
<keyword evidence="1" id="KW-0732">Signal</keyword>
<sequence>MYQLFKSSLKAASLVMLAFSLQGCSSSDDNKDPDPVSKQYFTVVSQSNGSEYLASTASLLTGELSFVGNGIETSAARYLYHKEYIYLMNTATKKFIQYKMGADGKITEVASILTSGITPNYFNSITIVDDNTFLALGAENEHMGNAGWARIKIPEFTVIDKGTFKLPYDATTGMASDLGKGFVDNGKFIMGTNRYNVTTYAYGGGSNEGSYALVYDYPGMTNMTLVKSSATTSTVGQEYLSTLAVDENEDHYFVASAGKYWLGNGGNSGILRIKKGTAVFDESYFLDVTTLLGKKACLTGISYMGNGIAFGTVQYEDLMSALSDRYKSVAQVIKIDLKNKTAMAMNTPLSPVGQFRSPLVFNGKYYTALLPSAGEANIYEFDPAGDANGFKKGMKLDGNDVWPNMIAPHPVK</sequence>
<comment type="caution">
    <text evidence="2">The sequence shown here is derived from an EMBL/GenBank/DDBJ whole genome shotgun (WGS) entry which is preliminary data.</text>
</comment>
<dbReference type="RefSeq" id="WP_194124886.1">
    <property type="nucleotide sequence ID" value="NZ_JACYGY010000003.1"/>
</dbReference>
<dbReference type="Proteomes" id="UP000634134">
    <property type="component" value="Unassembled WGS sequence"/>
</dbReference>
<evidence type="ECO:0000313" key="3">
    <source>
        <dbReference type="Proteomes" id="UP000634134"/>
    </source>
</evidence>
<organism evidence="2 3">
    <name type="scientific">Dyadobacter subterraneus</name>
    <dbReference type="NCBI Taxonomy" id="2773304"/>
    <lineage>
        <taxon>Bacteria</taxon>
        <taxon>Pseudomonadati</taxon>
        <taxon>Bacteroidota</taxon>
        <taxon>Cytophagia</taxon>
        <taxon>Cytophagales</taxon>
        <taxon>Spirosomataceae</taxon>
        <taxon>Dyadobacter</taxon>
    </lineage>
</organism>
<accession>A0ABR9WM47</accession>
<dbReference type="PROSITE" id="PS51257">
    <property type="entry name" value="PROKAR_LIPOPROTEIN"/>
    <property type="match status" value="1"/>
</dbReference>
<reference evidence="3" key="1">
    <citation type="submission" date="2023-07" db="EMBL/GenBank/DDBJ databases">
        <title>Dyadobacter sp. nov 'subterranea' isolated from contaminted grondwater.</title>
        <authorList>
            <person name="Szabo I."/>
            <person name="Al-Omari J."/>
            <person name="Szerdahelyi S.G."/>
            <person name="Rado J."/>
        </authorList>
    </citation>
    <scope>NUCLEOTIDE SEQUENCE [LARGE SCALE GENOMIC DNA]</scope>
    <source>
        <strain evidence="3">UP-52</strain>
    </source>
</reference>